<dbReference type="SUPFAM" id="SSF57850">
    <property type="entry name" value="RING/U-box"/>
    <property type="match status" value="1"/>
</dbReference>
<keyword evidence="3" id="KW-0963">Cytoplasm</keyword>
<dbReference type="SMART" id="SM00368">
    <property type="entry name" value="LRR_RI"/>
    <property type="match status" value="7"/>
</dbReference>
<evidence type="ECO:0000256" key="6">
    <source>
        <dbReference type="ARBA" id="ARBA00022737"/>
    </source>
</evidence>
<evidence type="ECO:0000313" key="16">
    <source>
        <dbReference type="Proteomes" id="UP000295070"/>
    </source>
</evidence>
<evidence type="ECO:0000256" key="1">
    <source>
        <dbReference type="ARBA" id="ARBA00004514"/>
    </source>
</evidence>
<name>A0A484DE65_PERFV</name>
<protein>
    <recommendedName>
        <fullName evidence="17">RING-type domain-containing protein</fullName>
    </recommendedName>
</protein>
<dbReference type="FunFam" id="3.80.10.10:FF:000336">
    <property type="entry name" value="Si:dkey-222h21.2"/>
    <property type="match status" value="1"/>
</dbReference>
<feature type="domain" description="FIIND" evidence="14">
    <location>
        <begin position="955"/>
        <end position="1236"/>
    </location>
</feature>
<dbReference type="Pfam" id="PF13516">
    <property type="entry name" value="LRR_6"/>
    <property type="match status" value="3"/>
</dbReference>
<evidence type="ECO:0000259" key="14">
    <source>
        <dbReference type="PROSITE" id="PS51830"/>
    </source>
</evidence>
<feature type="domain" description="NACHT" evidence="13">
    <location>
        <begin position="181"/>
        <end position="313"/>
    </location>
</feature>
<comment type="caution">
    <text evidence="15">The sequence shown here is derived from an EMBL/GenBank/DDBJ whole genome shotgun (WGS) entry which is preliminary data.</text>
</comment>
<dbReference type="InterPro" id="IPR001611">
    <property type="entry name" value="Leu-rich_rpt"/>
</dbReference>
<dbReference type="Proteomes" id="UP000295070">
    <property type="component" value="Chromosome 4"/>
</dbReference>
<keyword evidence="8 11" id="KW-0863">Zinc-finger</keyword>
<dbReference type="Pfam" id="PF23679">
    <property type="entry name" value="UPA-FIIND"/>
    <property type="match status" value="1"/>
</dbReference>
<dbReference type="InterPro" id="IPR027417">
    <property type="entry name" value="P-loop_NTPase"/>
</dbReference>
<evidence type="ECO:0000313" key="15">
    <source>
        <dbReference type="EMBL" id="TDH13651.1"/>
    </source>
</evidence>
<proteinExistence type="inferred from homology"/>
<comment type="similarity">
    <text evidence="2">Belongs to the NLRP family.</text>
</comment>
<reference evidence="15 16" key="1">
    <citation type="submission" date="2019-01" db="EMBL/GenBank/DDBJ databases">
        <title>A chromosome-scale genome assembly of the yellow perch, Perca flavescens.</title>
        <authorList>
            <person name="Feron R."/>
            <person name="Morvezen R."/>
            <person name="Bestin A."/>
            <person name="Haffray P."/>
            <person name="Klopp C."/>
            <person name="Zahm M."/>
            <person name="Cabau C."/>
            <person name="Roques C."/>
            <person name="Donnadieu C."/>
            <person name="Bouchez O."/>
            <person name="Christie M."/>
            <person name="Larson W."/>
            <person name="Guiguen Y."/>
        </authorList>
    </citation>
    <scope>NUCLEOTIDE SEQUENCE [LARGE SCALE GENOMIC DNA]</scope>
    <source>
        <strain evidence="15">YP-PL-M2</strain>
        <tissue evidence="15">Blood</tissue>
    </source>
</reference>
<dbReference type="InterPro" id="IPR001841">
    <property type="entry name" value="Znf_RING"/>
</dbReference>
<dbReference type="PANTHER" id="PTHR24106">
    <property type="entry name" value="NACHT, LRR AND CARD DOMAINS-CONTAINING"/>
    <property type="match status" value="1"/>
</dbReference>
<dbReference type="InterPro" id="IPR013083">
    <property type="entry name" value="Znf_RING/FYVE/PHD"/>
</dbReference>
<dbReference type="Gene3D" id="3.30.40.10">
    <property type="entry name" value="Zinc/RING finger domain, C3HC4 (zinc finger)"/>
    <property type="match status" value="1"/>
</dbReference>
<dbReference type="InterPro" id="IPR041075">
    <property type="entry name" value="NOD1/2_WH"/>
</dbReference>
<dbReference type="InterPro" id="IPR051261">
    <property type="entry name" value="NLR"/>
</dbReference>
<evidence type="ECO:0000256" key="11">
    <source>
        <dbReference type="PROSITE-ProRule" id="PRU00175"/>
    </source>
</evidence>
<dbReference type="SUPFAM" id="SSF52047">
    <property type="entry name" value="RNI-like"/>
    <property type="match status" value="1"/>
</dbReference>
<evidence type="ECO:0000256" key="10">
    <source>
        <dbReference type="ARBA" id="ARBA00022840"/>
    </source>
</evidence>
<evidence type="ECO:0000256" key="5">
    <source>
        <dbReference type="ARBA" id="ARBA00022723"/>
    </source>
</evidence>
<dbReference type="AlphaFoldDB" id="A0A484DE65"/>
<dbReference type="GO" id="GO:0008270">
    <property type="term" value="F:zinc ion binding"/>
    <property type="evidence" value="ECO:0007669"/>
    <property type="project" value="UniProtKB-KW"/>
</dbReference>
<evidence type="ECO:0000256" key="4">
    <source>
        <dbReference type="ARBA" id="ARBA00022614"/>
    </source>
</evidence>
<evidence type="ECO:0000256" key="3">
    <source>
        <dbReference type="ARBA" id="ARBA00022490"/>
    </source>
</evidence>
<evidence type="ECO:0000256" key="7">
    <source>
        <dbReference type="ARBA" id="ARBA00022741"/>
    </source>
</evidence>
<dbReference type="InterPro" id="IPR041267">
    <property type="entry name" value="NLRP_HD2"/>
</dbReference>
<keyword evidence="7" id="KW-0547">Nucleotide-binding</keyword>
<evidence type="ECO:0000256" key="2">
    <source>
        <dbReference type="ARBA" id="ARBA00008665"/>
    </source>
</evidence>
<gene>
    <name evidence="15" type="ORF">EPR50_G00036980</name>
</gene>
<dbReference type="InterPro" id="IPR025307">
    <property type="entry name" value="FIIND_dom"/>
</dbReference>
<evidence type="ECO:0008006" key="17">
    <source>
        <dbReference type="Google" id="ProtNLM"/>
    </source>
</evidence>
<evidence type="ECO:0000256" key="8">
    <source>
        <dbReference type="ARBA" id="ARBA00022771"/>
    </source>
</evidence>
<accession>A0A484DE65</accession>
<keyword evidence="6" id="KW-0677">Repeat</keyword>
<dbReference type="Gene3D" id="3.80.10.10">
    <property type="entry name" value="Ribonuclease Inhibitor"/>
    <property type="match status" value="2"/>
</dbReference>
<dbReference type="PROSITE" id="PS51830">
    <property type="entry name" value="FIIND"/>
    <property type="match status" value="1"/>
</dbReference>
<evidence type="ECO:0000259" key="13">
    <source>
        <dbReference type="PROSITE" id="PS50837"/>
    </source>
</evidence>
<dbReference type="Pfam" id="PF17779">
    <property type="entry name" value="WHD_NOD2"/>
    <property type="match status" value="1"/>
</dbReference>
<dbReference type="Pfam" id="PF05729">
    <property type="entry name" value="NACHT"/>
    <property type="match status" value="1"/>
</dbReference>
<dbReference type="Gene3D" id="3.40.50.300">
    <property type="entry name" value="P-loop containing nucleotide triphosphate hydrolases"/>
    <property type="match status" value="1"/>
</dbReference>
<keyword evidence="16" id="KW-1185">Reference proteome</keyword>
<dbReference type="GO" id="GO:0005524">
    <property type="term" value="F:ATP binding"/>
    <property type="evidence" value="ECO:0007669"/>
    <property type="project" value="UniProtKB-KW"/>
</dbReference>
<dbReference type="Pfam" id="PF13553">
    <property type="entry name" value="FIIND"/>
    <property type="match status" value="1"/>
</dbReference>
<evidence type="ECO:0000256" key="9">
    <source>
        <dbReference type="ARBA" id="ARBA00022833"/>
    </source>
</evidence>
<dbReference type="Pfam" id="PF14484">
    <property type="entry name" value="FISNA"/>
    <property type="match status" value="1"/>
</dbReference>
<dbReference type="STRING" id="8167.A0A484DE65"/>
<dbReference type="InterPro" id="IPR032675">
    <property type="entry name" value="LRR_dom_sf"/>
</dbReference>
<keyword evidence="4" id="KW-0433">Leucine-rich repeat</keyword>
<dbReference type="Pfam" id="PF17776">
    <property type="entry name" value="NLRC4_HD2"/>
    <property type="match status" value="1"/>
</dbReference>
<sequence>MHRCFHFNIKEHWEENRLAEAREKKRTHGSVEELLSCCALCQDVLKDPVSTSCRHWFGRQCITYWDQSASSAESTCPQCGRRSQTNGTVQNGSLQEVLDEHEISLKRRCKCVTEGTDKTRSETLNRIYTTLYITEGHSDDINTQHDVRQLETASKMKTIQDTPIMFRDVFNSERDLPPSIRVVLTNGISGVGKSFAVQKFTLDWAEGLENQNVSLMIPLPFRELNLIKDEEYSLLTLIQLFHPTLEQIEPDKLSTCQIMFIFDGLDESKFLLDFQNNEVVSDVTQMSSINVLLTNIIQGNLLPTALIWITSRPETAGQIPPACIDRVTEVRGFVEAKKDEYFRRKVTDEEMASRVISHVKASRKLNIMCLIPVFCWITATVLEELFTKDHKEVPPTTMTDMYSHFVLVQTKRKNDEEQETSPHELTEADWEVILKLGRLAFEQLEKRNPMFYQEEVERCGLDLAESSLYSRVCTTFLKKEHVVFNKTAYCFVHLSVQEFLAAIYIFYCYTNRNTEVLKNFLGKDWDNDNSDGNDHDYPSLNDFLIRAMKKCLEVENGHMDMFARFLHGLCLESNRRSLGGLLGQTESSPETIQKAINNLKEMKSDEMPPNKNINIFQCLMEMNDHSLHQEILEFLKSKSRSQKKLSEIHCSALVYMLQLSEEVLDELNLHQYTTTLWGRERLIPAVTNCRKAVFSGCGITDTNCEVVASALKSNPSHLRELDLTDNILKQSGVTLLCAGLESPNCKLETLRMMGCSLSEISCASLALALKTNPSSLRELELSNNKLQDSGVKLLCGFLESIHCRLETLRLRRCNLSKISCSSLASALKSNASHLRELDLENNKLEDAGVKLLCDFLKNQQCRLDTLRLWHCSLSEISCASLASALRSNPSSLRELELSLNRLQDSGLKLLSALVESPRCRLETLRINGKIIRQMTSSAEKHKKNDSSVKLDVKTILPEDYRKAPLSFSPEHTTECSYRFRCPGPGVFQCSLTRLVFVMAQEAELLYRTVQWDQSLLQPAGKKAAGPLFNIKCSEDAAVLQLHLPHCETKDALLVDGLLSVVHITDDGMSILKPLEITVTHAVVKVPHLAAFGLVWDFVKRFLNMTLPIEGQVLLFLRPLYAGHQVLDVLLLPNNVLLDEVEKKRRGAEYVTAVSKCYLGFGQSYSVHCEPDSFTIQPDSAPFHSKYGPNLHPTFEVFLTTNTEKVTLMVQDQERKVIWKRQVLLKGPRGEIPQRTVPALDGVPSDKKLHTSPIQFLDSV</sequence>
<keyword evidence="9" id="KW-0862">Zinc</keyword>
<feature type="domain" description="RING-type" evidence="12">
    <location>
        <begin position="38"/>
        <end position="79"/>
    </location>
</feature>
<organism evidence="15 16">
    <name type="scientific">Perca flavescens</name>
    <name type="common">American yellow perch</name>
    <name type="synonym">Morone flavescens</name>
    <dbReference type="NCBI Taxonomy" id="8167"/>
    <lineage>
        <taxon>Eukaryota</taxon>
        <taxon>Metazoa</taxon>
        <taxon>Chordata</taxon>
        <taxon>Craniata</taxon>
        <taxon>Vertebrata</taxon>
        <taxon>Euteleostomi</taxon>
        <taxon>Actinopterygii</taxon>
        <taxon>Neopterygii</taxon>
        <taxon>Teleostei</taxon>
        <taxon>Neoteleostei</taxon>
        <taxon>Acanthomorphata</taxon>
        <taxon>Eupercaria</taxon>
        <taxon>Perciformes</taxon>
        <taxon>Percoidei</taxon>
        <taxon>Percidae</taxon>
        <taxon>Percinae</taxon>
        <taxon>Perca</taxon>
    </lineage>
</organism>
<dbReference type="GO" id="GO:0005829">
    <property type="term" value="C:cytosol"/>
    <property type="evidence" value="ECO:0007669"/>
    <property type="project" value="UniProtKB-SubCell"/>
</dbReference>
<dbReference type="InterPro" id="IPR007111">
    <property type="entry name" value="NACHT_NTPase"/>
</dbReference>
<dbReference type="PROSITE" id="PS50089">
    <property type="entry name" value="ZF_RING_2"/>
    <property type="match status" value="1"/>
</dbReference>
<evidence type="ECO:0000259" key="12">
    <source>
        <dbReference type="PROSITE" id="PS50089"/>
    </source>
</evidence>
<dbReference type="InterPro" id="IPR029495">
    <property type="entry name" value="NACHT-assoc"/>
</dbReference>
<dbReference type="EMBL" id="SCKG01000004">
    <property type="protein sequence ID" value="TDH13651.1"/>
    <property type="molecule type" value="Genomic_DNA"/>
</dbReference>
<dbReference type="SMART" id="SM00184">
    <property type="entry name" value="RING"/>
    <property type="match status" value="1"/>
</dbReference>
<dbReference type="PROSITE" id="PS50837">
    <property type="entry name" value="NACHT"/>
    <property type="match status" value="1"/>
</dbReference>
<keyword evidence="10" id="KW-0067">ATP-binding</keyword>
<keyword evidence="5" id="KW-0479">Metal-binding</keyword>
<dbReference type="FunFam" id="3.40.50.300:FF:000210">
    <property type="entry name" value="Si:dkey-16p6.1"/>
    <property type="match status" value="1"/>
</dbReference>
<comment type="subcellular location">
    <subcellularLocation>
        <location evidence="1">Cytoplasm</location>
        <location evidence="1">Cytosol</location>
    </subcellularLocation>
</comment>
<dbReference type="SMART" id="SM01288">
    <property type="entry name" value="FISNA"/>
    <property type="match status" value="1"/>
</dbReference>
<dbReference type="Pfam" id="PF15227">
    <property type="entry name" value="zf-C3HC4_4"/>
    <property type="match status" value="1"/>
</dbReference>